<dbReference type="InterPro" id="IPR004107">
    <property type="entry name" value="Integrase_SAM-like_N"/>
</dbReference>
<keyword evidence="4" id="KW-0233">DNA recombination</keyword>
<dbReference type="InterPro" id="IPR013762">
    <property type="entry name" value="Integrase-like_cat_sf"/>
</dbReference>
<dbReference type="InterPro" id="IPR050090">
    <property type="entry name" value="Tyrosine_recombinase_XerCD"/>
</dbReference>
<protein>
    <submittedName>
        <fullName evidence="8">Tyrosine-type recombinase/integrase</fullName>
    </submittedName>
</protein>
<evidence type="ECO:0000256" key="5">
    <source>
        <dbReference type="PROSITE-ProRule" id="PRU01248"/>
    </source>
</evidence>
<dbReference type="InterPro" id="IPR044068">
    <property type="entry name" value="CB"/>
</dbReference>
<dbReference type="Pfam" id="PF00589">
    <property type="entry name" value="Phage_integrase"/>
    <property type="match status" value="1"/>
</dbReference>
<sequence length="401" mass="46697">MALLEFTDVLYEDISIKNVPVLFDDEYQIIEAPTEWLISKSQIRSRSRDTRTNYAYVIAHFFNWLQEKGKLWNLITKSDINRFVTEQLHSLKPDGSSLEGVTINYRIDRIMDFYKFASMKGYRHFVDTDGVNKVHQGDPDDQLLSHINGGRSTYVDHGLKVPQVEKKVQIIARRDFIRGCKALNDVAYVVAAVVMYLVGLRRMEVVQLEYRTRQNTDFLPLREYERLIDEGSCRDLTFSFKGKGGKSRRILFPFELWEWIDDIYLPVRQERAKLYAEKYGQNPTQLLLTKAGNPLTRTGISDRFRTVALAHGIIFRPHVFRHCFATGFVIQFLDAHKLSPTVLYDPGLDLALREYLGHSDIKTTKKYIHLVHMLRGRDLLRDYRPKLGEDLRSVIDGVERS</sequence>
<dbReference type="PANTHER" id="PTHR30349">
    <property type="entry name" value="PHAGE INTEGRASE-RELATED"/>
    <property type="match status" value="1"/>
</dbReference>
<keyword evidence="9" id="KW-1185">Reference proteome</keyword>
<dbReference type="EMBL" id="JBFRYA010000020">
    <property type="protein sequence ID" value="MEX1670647.1"/>
    <property type="molecule type" value="Genomic_DNA"/>
</dbReference>
<dbReference type="PROSITE" id="PS51900">
    <property type="entry name" value="CB"/>
    <property type="match status" value="1"/>
</dbReference>
<comment type="similarity">
    <text evidence="1">Belongs to the 'phage' integrase family.</text>
</comment>
<name>A0ABV3UBX4_9GAMM</name>
<comment type="caution">
    <text evidence="8">The sequence shown here is derived from an EMBL/GenBank/DDBJ whole genome shotgun (WGS) entry which is preliminary data.</text>
</comment>
<dbReference type="Gene3D" id="1.10.150.130">
    <property type="match status" value="1"/>
</dbReference>
<dbReference type="PROSITE" id="PS51898">
    <property type="entry name" value="TYR_RECOMBINASE"/>
    <property type="match status" value="1"/>
</dbReference>
<evidence type="ECO:0000256" key="2">
    <source>
        <dbReference type="ARBA" id="ARBA00022908"/>
    </source>
</evidence>
<dbReference type="SUPFAM" id="SSF56349">
    <property type="entry name" value="DNA breaking-rejoining enzymes"/>
    <property type="match status" value="1"/>
</dbReference>
<accession>A0ABV3UBX4</accession>
<evidence type="ECO:0000256" key="1">
    <source>
        <dbReference type="ARBA" id="ARBA00008857"/>
    </source>
</evidence>
<dbReference type="InterPro" id="IPR011010">
    <property type="entry name" value="DNA_brk_join_enz"/>
</dbReference>
<evidence type="ECO:0000259" key="7">
    <source>
        <dbReference type="PROSITE" id="PS51900"/>
    </source>
</evidence>
<evidence type="ECO:0000256" key="3">
    <source>
        <dbReference type="ARBA" id="ARBA00023125"/>
    </source>
</evidence>
<evidence type="ECO:0000259" key="6">
    <source>
        <dbReference type="PROSITE" id="PS51898"/>
    </source>
</evidence>
<evidence type="ECO:0000313" key="8">
    <source>
        <dbReference type="EMBL" id="MEX1670647.1"/>
    </source>
</evidence>
<feature type="domain" description="Tyr recombinase" evidence="6">
    <location>
        <begin position="154"/>
        <end position="381"/>
    </location>
</feature>
<dbReference type="InterPro" id="IPR010998">
    <property type="entry name" value="Integrase_recombinase_N"/>
</dbReference>
<dbReference type="CDD" id="cd00397">
    <property type="entry name" value="DNA_BRE_C"/>
    <property type="match status" value="1"/>
</dbReference>
<proteinExistence type="inferred from homology"/>
<reference evidence="8 9" key="1">
    <citation type="journal article" date="2011" name="Int. J. Syst. Evol. Microbiol.">
        <title>Zhongshania antarctica gen. nov., sp. nov. and Zhongshania guokunii sp. nov., gammaproteobacteria respectively isolated from coastal attached (fast) ice and surface seawater of the Antarctic.</title>
        <authorList>
            <person name="Li H.J."/>
            <person name="Zhang X.Y."/>
            <person name="Chen C.X."/>
            <person name="Zhang Y.J."/>
            <person name="Gao Z.M."/>
            <person name="Yu Y."/>
            <person name="Chen X.L."/>
            <person name="Chen B."/>
            <person name="Zhang Y.Z."/>
        </authorList>
    </citation>
    <scope>NUCLEOTIDE SEQUENCE [LARGE SCALE GENOMIC DNA]</scope>
    <source>
        <strain evidence="8 9">ZS6-22T</strain>
    </source>
</reference>
<dbReference type="InterPro" id="IPR002104">
    <property type="entry name" value="Integrase_catalytic"/>
</dbReference>
<evidence type="ECO:0000256" key="4">
    <source>
        <dbReference type="ARBA" id="ARBA00023172"/>
    </source>
</evidence>
<dbReference type="Gene3D" id="1.10.443.10">
    <property type="entry name" value="Intergrase catalytic core"/>
    <property type="match status" value="1"/>
</dbReference>
<dbReference type="Pfam" id="PF02899">
    <property type="entry name" value="Phage_int_SAM_1"/>
    <property type="match status" value="1"/>
</dbReference>
<evidence type="ECO:0000313" key="9">
    <source>
        <dbReference type="Proteomes" id="UP001557485"/>
    </source>
</evidence>
<dbReference type="RefSeq" id="WP_368382960.1">
    <property type="nucleotide sequence ID" value="NZ_JBFRYA010000020.1"/>
</dbReference>
<keyword evidence="3 5" id="KW-0238">DNA-binding</keyword>
<dbReference type="Proteomes" id="UP001557485">
    <property type="component" value="Unassembled WGS sequence"/>
</dbReference>
<dbReference type="PANTHER" id="PTHR30349:SF64">
    <property type="entry name" value="PROPHAGE INTEGRASE INTD-RELATED"/>
    <property type="match status" value="1"/>
</dbReference>
<keyword evidence="2" id="KW-0229">DNA integration</keyword>
<gene>
    <name evidence="8" type="ORF">AB4876_17130</name>
</gene>
<organism evidence="8 9">
    <name type="scientific">Zhongshania guokunii</name>
    <dbReference type="NCBI Taxonomy" id="641783"/>
    <lineage>
        <taxon>Bacteria</taxon>
        <taxon>Pseudomonadati</taxon>
        <taxon>Pseudomonadota</taxon>
        <taxon>Gammaproteobacteria</taxon>
        <taxon>Cellvibrionales</taxon>
        <taxon>Spongiibacteraceae</taxon>
        <taxon>Zhongshania</taxon>
    </lineage>
</organism>
<feature type="domain" description="Core-binding (CB)" evidence="7">
    <location>
        <begin position="27"/>
        <end position="118"/>
    </location>
</feature>